<evidence type="ECO:0000313" key="2">
    <source>
        <dbReference type="EMBL" id="CAB4273197.1"/>
    </source>
</evidence>
<name>A0A6J5UC44_PRUAR</name>
<evidence type="ECO:0000313" key="3">
    <source>
        <dbReference type="Proteomes" id="UP000507222"/>
    </source>
</evidence>
<reference evidence="2 3" key="1">
    <citation type="submission" date="2020-05" db="EMBL/GenBank/DDBJ databases">
        <authorList>
            <person name="Campoy J."/>
            <person name="Schneeberger K."/>
            <person name="Spophaly S."/>
        </authorList>
    </citation>
    <scope>NUCLEOTIDE SEQUENCE [LARGE SCALE GENOMIC DNA]</scope>
    <source>
        <strain evidence="2">PruArmRojPasFocal</strain>
    </source>
</reference>
<organism evidence="2 3">
    <name type="scientific">Prunus armeniaca</name>
    <name type="common">Apricot</name>
    <name type="synonym">Armeniaca vulgaris</name>
    <dbReference type="NCBI Taxonomy" id="36596"/>
    <lineage>
        <taxon>Eukaryota</taxon>
        <taxon>Viridiplantae</taxon>
        <taxon>Streptophyta</taxon>
        <taxon>Embryophyta</taxon>
        <taxon>Tracheophyta</taxon>
        <taxon>Spermatophyta</taxon>
        <taxon>Magnoliopsida</taxon>
        <taxon>eudicotyledons</taxon>
        <taxon>Gunneridae</taxon>
        <taxon>Pentapetalae</taxon>
        <taxon>rosids</taxon>
        <taxon>fabids</taxon>
        <taxon>Rosales</taxon>
        <taxon>Rosaceae</taxon>
        <taxon>Amygdaloideae</taxon>
        <taxon>Amygdaleae</taxon>
        <taxon>Prunus</taxon>
    </lineage>
</organism>
<feature type="signal peptide" evidence="1">
    <location>
        <begin position="1"/>
        <end position="19"/>
    </location>
</feature>
<evidence type="ECO:0000256" key="1">
    <source>
        <dbReference type="SAM" id="SignalP"/>
    </source>
</evidence>
<proteinExistence type="predicted"/>
<dbReference type="Proteomes" id="UP000507222">
    <property type="component" value="Unassembled WGS sequence"/>
</dbReference>
<protein>
    <submittedName>
        <fullName evidence="2">Uncharacterized protein</fullName>
    </submittedName>
</protein>
<keyword evidence="1" id="KW-0732">Signal</keyword>
<sequence length="69" mass="7835">MDMLRFAFVMLVTLAPSLAREMAMELADGRWVCSKTEMVKREKEERMGGSDAKVGWRRVAMRLVGGGWV</sequence>
<accession>A0A6J5UC44</accession>
<feature type="chain" id="PRO_5026991012" evidence="1">
    <location>
        <begin position="20"/>
        <end position="69"/>
    </location>
</feature>
<gene>
    <name evidence="2" type="ORF">CURHAP_LOCUS20437</name>
</gene>
<dbReference type="AlphaFoldDB" id="A0A6J5UC44"/>
<dbReference type="EMBL" id="CAEKDK010000003">
    <property type="protein sequence ID" value="CAB4273197.1"/>
    <property type="molecule type" value="Genomic_DNA"/>
</dbReference>